<keyword evidence="4 5" id="KW-0687">Ribonucleoprotein</keyword>
<comment type="function">
    <text evidence="5">Binds to the 23S rRNA.</text>
</comment>
<dbReference type="Gene3D" id="3.100.10.10">
    <property type="match status" value="1"/>
</dbReference>
<evidence type="ECO:0000256" key="6">
    <source>
        <dbReference type="RuleBase" id="RU003888"/>
    </source>
</evidence>
<feature type="compositionally biased region" description="Gly residues" evidence="7">
    <location>
        <begin position="21"/>
        <end position="35"/>
    </location>
</feature>
<dbReference type="GO" id="GO:0006412">
    <property type="term" value="P:translation"/>
    <property type="evidence" value="ECO:0007669"/>
    <property type="project" value="UniProtKB-UniRule"/>
</dbReference>
<dbReference type="Pfam" id="PF00828">
    <property type="entry name" value="Ribosomal_L27A"/>
    <property type="match status" value="1"/>
</dbReference>
<dbReference type="HAMAP" id="MF_01341">
    <property type="entry name" value="Ribosomal_uL15"/>
    <property type="match status" value="1"/>
</dbReference>
<dbReference type="AlphaFoldDB" id="A0A8J2YMW5"/>
<evidence type="ECO:0000259" key="8">
    <source>
        <dbReference type="Pfam" id="PF00828"/>
    </source>
</evidence>
<dbReference type="SUPFAM" id="SSF52080">
    <property type="entry name" value="Ribosomal proteins L15p and L18e"/>
    <property type="match status" value="1"/>
</dbReference>
<evidence type="ECO:0000256" key="1">
    <source>
        <dbReference type="ARBA" id="ARBA00007320"/>
    </source>
</evidence>
<reference evidence="9" key="2">
    <citation type="submission" date="2020-09" db="EMBL/GenBank/DDBJ databases">
        <authorList>
            <person name="Sun Q."/>
            <person name="Zhou Y."/>
        </authorList>
    </citation>
    <scope>NUCLEOTIDE SEQUENCE</scope>
    <source>
        <strain evidence="9">CGMCC 1.15371</strain>
    </source>
</reference>
<sequence>MKLHELKPAEGSRKERKRVGRGYGSGLGKTSGRGQKGQKSRSGGGVRPGFEGGQYPLIQRVPKRGFTNPTRKEYAIVNLATLNRFAEGTEVTPELLIEEGIVSKAKDGIKILGKGQIENKLTVKAHKFSESAKSAIEAAGGTAEVI</sequence>
<evidence type="ECO:0000313" key="10">
    <source>
        <dbReference type="Proteomes" id="UP000628775"/>
    </source>
</evidence>
<dbReference type="NCBIfam" id="TIGR01071">
    <property type="entry name" value="rplO_bact"/>
    <property type="match status" value="1"/>
</dbReference>
<evidence type="ECO:0000313" key="9">
    <source>
        <dbReference type="EMBL" id="GGE54524.1"/>
    </source>
</evidence>
<comment type="similarity">
    <text evidence="1 5 6">Belongs to the universal ribosomal protein uL15 family.</text>
</comment>
<dbReference type="InterPro" id="IPR021131">
    <property type="entry name" value="Ribosomal_uL15/eL18"/>
</dbReference>
<dbReference type="GO" id="GO:0003735">
    <property type="term" value="F:structural constituent of ribosome"/>
    <property type="evidence" value="ECO:0007669"/>
    <property type="project" value="InterPro"/>
</dbReference>
<evidence type="ECO:0000256" key="2">
    <source>
        <dbReference type="ARBA" id="ARBA00022730"/>
    </source>
</evidence>
<reference evidence="9" key="1">
    <citation type="journal article" date="2014" name="Int. J. Syst. Evol. Microbiol.">
        <title>Complete genome sequence of Corynebacterium casei LMG S-19264T (=DSM 44701T), isolated from a smear-ripened cheese.</title>
        <authorList>
            <consortium name="US DOE Joint Genome Institute (JGI-PGF)"/>
            <person name="Walter F."/>
            <person name="Albersmeier A."/>
            <person name="Kalinowski J."/>
            <person name="Ruckert C."/>
        </authorList>
    </citation>
    <scope>NUCLEOTIDE SEQUENCE</scope>
    <source>
        <strain evidence="9">CGMCC 1.15371</strain>
    </source>
</reference>
<dbReference type="InterPro" id="IPR005749">
    <property type="entry name" value="Ribosomal_uL15_bac-type"/>
</dbReference>
<comment type="subunit">
    <text evidence="5">Part of the 50S ribosomal subunit.</text>
</comment>
<keyword evidence="10" id="KW-1185">Reference proteome</keyword>
<dbReference type="PROSITE" id="PS00475">
    <property type="entry name" value="RIBOSOMAL_L15"/>
    <property type="match status" value="1"/>
</dbReference>
<evidence type="ECO:0000256" key="4">
    <source>
        <dbReference type="ARBA" id="ARBA00023274"/>
    </source>
</evidence>
<feature type="region of interest" description="Disordered" evidence="7">
    <location>
        <begin position="1"/>
        <end position="57"/>
    </location>
</feature>
<feature type="compositionally biased region" description="Basic and acidic residues" evidence="7">
    <location>
        <begin position="1"/>
        <end position="13"/>
    </location>
</feature>
<dbReference type="InterPro" id="IPR036227">
    <property type="entry name" value="Ribosomal_uL15/eL18_sf"/>
</dbReference>
<dbReference type="GO" id="GO:0022625">
    <property type="term" value="C:cytosolic large ribosomal subunit"/>
    <property type="evidence" value="ECO:0007669"/>
    <property type="project" value="TreeGrafter"/>
</dbReference>
<dbReference type="InterPro" id="IPR001196">
    <property type="entry name" value="Ribosomal_uL15_CS"/>
</dbReference>
<protein>
    <recommendedName>
        <fullName evidence="5">Large ribosomal subunit protein uL15</fullName>
    </recommendedName>
</protein>
<evidence type="ECO:0000256" key="5">
    <source>
        <dbReference type="HAMAP-Rule" id="MF_01341"/>
    </source>
</evidence>
<keyword evidence="2 5" id="KW-0699">rRNA-binding</keyword>
<dbReference type="EMBL" id="BMIR01000026">
    <property type="protein sequence ID" value="GGE54524.1"/>
    <property type="molecule type" value="Genomic_DNA"/>
</dbReference>
<name>A0A8J2YMW5_9BACL</name>
<dbReference type="PANTHER" id="PTHR12934:SF11">
    <property type="entry name" value="LARGE RIBOSOMAL SUBUNIT PROTEIN UL15M"/>
    <property type="match status" value="1"/>
</dbReference>
<organism evidence="9 10">
    <name type="scientific">Pullulanibacillus camelliae</name>
    <dbReference type="NCBI Taxonomy" id="1707096"/>
    <lineage>
        <taxon>Bacteria</taxon>
        <taxon>Bacillati</taxon>
        <taxon>Bacillota</taxon>
        <taxon>Bacilli</taxon>
        <taxon>Bacillales</taxon>
        <taxon>Sporolactobacillaceae</taxon>
        <taxon>Pullulanibacillus</taxon>
    </lineage>
</organism>
<feature type="compositionally biased region" description="Gly residues" evidence="7">
    <location>
        <begin position="42"/>
        <end position="52"/>
    </location>
</feature>
<feature type="domain" description="Large ribosomal subunit protein uL15/eL18" evidence="8">
    <location>
        <begin position="76"/>
        <end position="144"/>
    </location>
</feature>
<dbReference type="InterPro" id="IPR030878">
    <property type="entry name" value="Ribosomal_uL15"/>
</dbReference>
<proteinExistence type="inferred from homology"/>
<dbReference type="Proteomes" id="UP000628775">
    <property type="component" value="Unassembled WGS sequence"/>
</dbReference>
<dbReference type="PANTHER" id="PTHR12934">
    <property type="entry name" value="50S RIBOSOMAL PROTEIN L15"/>
    <property type="match status" value="1"/>
</dbReference>
<dbReference type="RefSeq" id="WP_188698242.1">
    <property type="nucleotide sequence ID" value="NZ_BMIR01000026.1"/>
</dbReference>
<keyword evidence="5" id="KW-0694">RNA-binding</keyword>
<dbReference type="GO" id="GO:0019843">
    <property type="term" value="F:rRNA binding"/>
    <property type="evidence" value="ECO:0007669"/>
    <property type="project" value="UniProtKB-UniRule"/>
</dbReference>
<comment type="caution">
    <text evidence="9">The sequence shown here is derived from an EMBL/GenBank/DDBJ whole genome shotgun (WGS) entry which is preliminary data.</text>
</comment>
<keyword evidence="3 5" id="KW-0689">Ribosomal protein</keyword>
<gene>
    <name evidence="5 9" type="primary">rplO</name>
    <name evidence="9" type="ORF">GCM10011391_36820</name>
</gene>
<evidence type="ECO:0000256" key="7">
    <source>
        <dbReference type="SAM" id="MobiDB-lite"/>
    </source>
</evidence>
<accession>A0A8J2YMW5</accession>
<evidence type="ECO:0000256" key="3">
    <source>
        <dbReference type="ARBA" id="ARBA00022980"/>
    </source>
</evidence>